<dbReference type="SUPFAM" id="SSF103473">
    <property type="entry name" value="MFS general substrate transporter"/>
    <property type="match status" value="1"/>
</dbReference>
<keyword evidence="3 5" id="KW-1133">Transmembrane helix</keyword>
<dbReference type="RefSeq" id="XP_002732899.1">
    <property type="nucleotide sequence ID" value="XM_002732853.1"/>
</dbReference>
<dbReference type="InterPro" id="IPR005828">
    <property type="entry name" value="MFS_sugar_transport-like"/>
</dbReference>
<dbReference type="InterPro" id="IPR020846">
    <property type="entry name" value="MFS_dom"/>
</dbReference>
<comment type="subcellular location">
    <subcellularLocation>
        <location evidence="1">Membrane</location>
        <topology evidence="1">Multi-pass membrane protein</topology>
    </subcellularLocation>
</comment>
<name>A0ABM0GM06_SACKO</name>
<proteinExistence type="predicted"/>
<evidence type="ECO:0000256" key="5">
    <source>
        <dbReference type="SAM" id="Phobius"/>
    </source>
</evidence>
<reference evidence="8" key="1">
    <citation type="submission" date="2025-08" db="UniProtKB">
        <authorList>
            <consortium name="RefSeq"/>
        </authorList>
    </citation>
    <scope>IDENTIFICATION</scope>
    <source>
        <tissue evidence="8">Testes</tissue>
    </source>
</reference>
<feature type="transmembrane region" description="Helical" evidence="5">
    <location>
        <begin position="500"/>
        <end position="516"/>
    </location>
</feature>
<evidence type="ECO:0000256" key="1">
    <source>
        <dbReference type="ARBA" id="ARBA00004141"/>
    </source>
</evidence>
<feature type="transmembrane region" description="Helical" evidence="5">
    <location>
        <begin position="475"/>
        <end position="494"/>
    </location>
</feature>
<feature type="transmembrane region" description="Helical" evidence="5">
    <location>
        <begin position="347"/>
        <end position="364"/>
    </location>
</feature>
<evidence type="ECO:0000259" key="6">
    <source>
        <dbReference type="PROSITE" id="PS50850"/>
    </source>
</evidence>
<sequence length="567" mass="63711">MMHYDDILKNIIGELGTHQKICFFLLGISTVPVMLIIMSPVFLFPPVDTWCKYPDSNELRQHMCINNSTGNCDELVKNLMIPKEKKVAGCETQLKNEQCHRYNISFDYVSYYPEANIYSYINQTGKIECDHGWEYDRSQYKSTVTGQFDLVCDRFYLNALASSIFMLGFLVGSLVSGYVLDRFGRMKGFMLTNGGVIIFGIIEAFSPNYVVFVVVRFFLAMCTIGRYISSFVLVCEYVGPTKRTICGMIYPMFLSTGIMILALEAYFIRHWITPESPRWLISKGRMQEAEMTIRKIAKINNVTEYRDLLSEAFQLDAKLNQDVSNKRDQLNYGAVDLLRYPNMRKKTVIMFYSWITATLVYYGISFDTSSLGGNPYVNTFISGAVEIPAYALGMVMMKTPRIGRRGSLFALFTFGGVACIGLAFVPACGDLVWLGITLAMLGKFGIASAFGMVYVYSAELFPTPLRSTGVGMCSLFARIGGILAPQLILMGTVWKPLPPIVFGVTSIFAGILILTLPETLGTKLPETLEEAEEFGKKQRHKVHLVSYDGYGEIRKINGNKEYDIASV</sequence>
<evidence type="ECO:0000313" key="8">
    <source>
        <dbReference type="RefSeq" id="XP_002732899.1"/>
    </source>
</evidence>
<feature type="domain" description="Major facilitator superfamily (MFS) profile" evidence="6">
    <location>
        <begin position="103"/>
        <end position="521"/>
    </location>
</feature>
<dbReference type="PANTHER" id="PTHR24064">
    <property type="entry name" value="SOLUTE CARRIER FAMILY 22 MEMBER"/>
    <property type="match status" value="1"/>
</dbReference>
<keyword evidence="2 5" id="KW-0812">Transmembrane</keyword>
<gene>
    <name evidence="8" type="primary">LOC100371399</name>
</gene>
<feature type="transmembrane region" description="Helical" evidence="5">
    <location>
        <begin position="248"/>
        <end position="268"/>
    </location>
</feature>
<evidence type="ECO:0000256" key="3">
    <source>
        <dbReference type="ARBA" id="ARBA00022989"/>
    </source>
</evidence>
<dbReference type="InterPro" id="IPR036259">
    <property type="entry name" value="MFS_trans_sf"/>
</dbReference>
<dbReference type="GeneID" id="100371399"/>
<dbReference type="Gene3D" id="1.20.1250.20">
    <property type="entry name" value="MFS general substrate transporter like domains"/>
    <property type="match status" value="1"/>
</dbReference>
<dbReference type="Proteomes" id="UP000694865">
    <property type="component" value="Unplaced"/>
</dbReference>
<feature type="transmembrane region" description="Helical" evidence="5">
    <location>
        <begin position="155"/>
        <end position="180"/>
    </location>
</feature>
<feature type="transmembrane region" description="Helical" evidence="5">
    <location>
        <begin position="431"/>
        <end position="455"/>
    </location>
</feature>
<organism evidence="7 8">
    <name type="scientific">Saccoglossus kowalevskii</name>
    <name type="common">Acorn worm</name>
    <dbReference type="NCBI Taxonomy" id="10224"/>
    <lineage>
        <taxon>Eukaryota</taxon>
        <taxon>Metazoa</taxon>
        <taxon>Hemichordata</taxon>
        <taxon>Enteropneusta</taxon>
        <taxon>Harrimaniidae</taxon>
        <taxon>Saccoglossus</taxon>
    </lineage>
</organism>
<evidence type="ECO:0000256" key="4">
    <source>
        <dbReference type="ARBA" id="ARBA00023136"/>
    </source>
</evidence>
<dbReference type="CDD" id="cd17317">
    <property type="entry name" value="MFS_SLC22"/>
    <property type="match status" value="1"/>
</dbReference>
<accession>A0ABM0GM06</accession>
<evidence type="ECO:0000256" key="2">
    <source>
        <dbReference type="ARBA" id="ARBA00022692"/>
    </source>
</evidence>
<feature type="transmembrane region" description="Helical" evidence="5">
    <location>
        <begin position="408"/>
        <end position="425"/>
    </location>
</feature>
<evidence type="ECO:0000313" key="7">
    <source>
        <dbReference type="Proteomes" id="UP000694865"/>
    </source>
</evidence>
<feature type="transmembrane region" description="Helical" evidence="5">
    <location>
        <begin position="376"/>
        <end position="396"/>
    </location>
</feature>
<dbReference type="PROSITE" id="PS50850">
    <property type="entry name" value="MFS"/>
    <property type="match status" value="1"/>
</dbReference>
<dbReference type="Pfam" id="PF00083">
    <property type="entry name" value="Sugar_tr"/>
    <property type="match status" value="2"/>
</dbReference>
<protein>
    <submittedName>
        <fullName evidence="8">Organic cation transporter protein-like</fullName>
    </submittedName>
</protein>
<keyword evidence="7" id="KW-1185">Reference proteome</keyword>
<feature type="transmembrane region" description="Helical" evidence="5">
    <location>
        <begin position="21"/>
        <end position="44"/>
    </location>
</feature>
<keyword evidence="4 5" id="KW-0472">Membrane</keyword>